<keyword evidence="2" id="KW-1185">Reference proteome</keyword>
<evidence type="ECO:0000313" key="2">
    <source>
        <dbReference type="Proteomes" id="UP000232003"/>
    </source>
</evidence>
<organism evidence="1 2">
    <name type="scientific">Nostoc flagelliforme CCNUN1</name>
    <dbReference type="NCBI Taxonomy" id="2038116"/>
    <lineage>
        <taxon>Bacteria</taxon>
        <taxon>Bacillati</taxon>
        <taxon>Cyanobacteriota</taxon>
        <taxon>Cyanophyceae</taxon>
        <taxon>Nostocales</taxon>
        <taxon>Nostocaceae</taxon>
        <taxon>Nostoc</taxon>
    </lineage>
</organism>
<dbReference type="Proteomes" id="UP000232003">
    <property type="component" value="Chromosome"/>
</dbReference>
<proteinExistence type="predicted"/>
<protein>
    <submittedName>
        <fullName evidence="1">Uncharacterized protein</fullName>
    </submittedName>
</protein>
<gene>
    <name evidence="1" type="ORF">COO91_04846</name>
</gene>
<dbReference type="AlphaFoldDB" id="A0A2K8STT0"/>
<reference evidence="1 2" key="1">
    <citation type="submission" date="2017-11" db="EMBL/GenBank/DDBJ databases">
        <title>Complete genome of a free-living desiccation-tolerant cyanobacterium and its photosynthetic adaptation to extreme terrestrial habitat.</title>
        <authorList>
            <person name="Shang J."/>
        </authorList>
    </citation>
    <scope>NUCLEOTIDE SEQUENCE [LARGE SCALE GENOMIC DNA]</scope>
    <source>
        <strain evidence="1 2">CCNUN1</strain>
    </source>
</reference>
<accession>A0A2K8STT0</accession>
<name>A0A2K8STT0_9NOSO</name>
<evidence type="ECO:0000313" key="1">
    <source>
        <dbReference type="EMBL" id="AUB38869.1"/>
    </source>
</evidence>
<dbReference type="KEGG" id="nfl:COO91_04846"/>
<dbReference type="EMBL" id="CP024785">
    <property type="protein sequence ID" value="AUB38869.1"/>
    <property type="molecule type" value="Genomic_DNA"/>
</dbReference>
<sequence>MVIGKYPAVFCRAIVILITPLVPKAEVFNLKYGKSIDLMIFIISHNLIQEAS</sequence>